<feature type="region of interest" description="Disordered" evidence="1">
    <location>
        <begin position="114"/>
        <end position="137"/>
    </location>
</feature>
<feature type="region of interest" description="Disordered" evidence="1">
    <location>
        <begin position="243"/>
        <end position="281"/>
    </location>
</feature>
<evidence type="ECO:0000313" key="2">
    <source>
        <dbReference type="EMBL" id="GJE96918.1"/>
    </source>
</evidence>
<dbReference type="EMBL" id="BPQB01000065">
    <property type="protein sequence ID" value="GJE96918.1"/>
    <property type="molecule type" value="Genomic_DNA"/>
</dbReference>
<dbReference type="Proteomes" id="UP000703269">
    <property type="component" value="Unassembled WGS sequence"/>
</dbReference>
<evidence type="ECO:0000256" key="1">
    <source>
        <dbReference type="SAM" id="MobiDB-lite"/>
    </source>
</evidence>
<reference evidence="2 3" key="1">
    <citation type="submission" date="2021-08" db="EMBL/GenBank/DDBJ databases">
        <title>Draft Genome Sequence of Phanerochaete sordida strain YK-624.</title>
        <authorList>
            <person name="Mori T."/>
            <person name="Dohra H."/>
            <person name="Suzuki T."/>
            <person name="Kawagishi H."/>
            <person name="Hirai H."/>
        </authorList>
    </citation>
    <scope>NUCLEOTIDE SEQUENCE [LARGE SCALE GENOMIC DNA]</scope>
    <source>
        <strain evidence="2 3">YK-624</strain>
    </source>
</reference>
<sequence length="281" mass="31170">MTHSWVPHAPPTAQDTRTTIFRLSSLSRGRASCLQQFKRSPLAATSTVGVRSSTGTVHVQATRRAEAPGSGYHAVLRVLAHLVWMSCGRVRIQARRHRPRCPDLHSICAPTRKSGLPTYSTRSRTSRHGRHNMRSSAPFEQQAIRAPGPLSGLYMRRARVDRRSSDARPLSLSPESKQRTAWNVGLACSRGTRQGRPARRGEEPRKRNATKKWSPAIAPPRALEAGGSPDSFYARSCTRGLRVPGTAGSPPSSRLFGHPHSHTTIYRRVRPTLQLDRLPEH</sequence>
<feature type="compositionally biased region" description="Basic residues" evidence="1">
    <location>
        <begin position="124"/>
        <end position="133"/>
    </location>
</feature>
<organism evidence="2 3">
    <name type="scientific">Phanerochaete sordida</name>
    <dbReference type="NCBI Taxonomy" id="48140"/>
    <lineage>
        <taxon>Eukaryota</taxon>
        <taxon>Fungi</taxon>
        <taxon>Dikarya</taxon>
        <taxon>Basidiomycota</taxon>
        <taxon>Agaricomycotina</taxon>
        <taxon>Agaricomycetes</taxon>
        <taxon>Polyporales</taxon>
        <taxon>Phanerochaetaceae</taxon>
        <taxon>Phanerochaete</taxon>
    </lineage>
</organism>
<protein>
    <submittedName>
        <fullName evidence="2">Uncharacterized protein</fullName>
    </submittedName>
</protein>
<feature type="compositionally biased region" description="Basic residues" evidence="1">
    <location>
        <begin position="257"/>
        <end position="270"/>
    </location>
</feature>
<evidence type="ECO:0000313" key="3">
    <source>
        <dbReference type="Proteomes" id="UP000703269"/>
    </source>
</evidence>
<feature type="region of interest" description="Disordered" evidence="1">
    <location>
        <begin position="161"/>
        <end position="229"/>
    </location>
</feature>
<keyword evidence="3" id="KW-1185">Reference proteome</keyword>
<comment type="caution">
    <text evidence="2">The sequence shown here is derived from an EMBL/GenBank/DDBJ whole genome shotgun (WGS) entry which is preliminary data.</text>
</comment>
<dbReference type="AlphaFoldDB" id="A0A9P3GJ88"/>
<accession>A0A9P3GJ88</accession>
<name>A0A9P3GJ88_9APHY</name>
<proteinExistence type="predicted"/>
<gene>
    <name evidence="2" type="ORF">PsYK624_131260</name>
</gene>